<dbReference type="SMART" id="SM00306">
    <property type="entry name" value="HintN"/>
    <property type="match status" value="1"/>
</dbReference>
<dbReference type="Pfam" id="PF25023">
    <property type="entry name" value="TEN_YD-shell"/>
    <property type="match status" value="6"/>
</dbReference>
<organism evidence="4 5">
    <name type="scientific">Nocardiopsis ansamitocini</name>
    <dbReference type="NCBI Taxonomy" id="1670832"/>
    <lineage>
        <taxon>Bacteria</taxon>
        <taxon>Bacillati</taxon>
        <taxon>Actinomycetota</taxon>
        <taxon>Actinomycetes</taxon>
        <taxon>Streptosporangiales</taxon>
        <taxon>Nocardiopsidaceae</taxon>
        <taxon>Nocardiopsis</taxon>
    </lineage>
</organism>
<dbReference type="InterPro" id="IPR036844">
    <property type="entry name" value="Hint_dom_sf"/>
</dbReference>
<dbReference type="Pfam" id="PF05593">
    <property type="entry name" value="RHS_repeat"/>
    <property type="match status" value="2"/>
</dbReference>
<keyword evidence="1" id="KW-0677">Repeat</keyword>
<dbReference type="PROSITE" id="PS50818">
    <property type="entry name" value="INTEIN_C_TER"/>
    <property type="match status" value="1"/>
</dbReference>
<dbReference type="Gene3D" id="2.180.10.10">
    <property type="entry name" value="RHS repeat-associated core"/>
    <property type="match status" value="6"/>
</dbReference>
<dbReference type="SUPFAM" id="SSF51294">
    <property type="entry name" value="Hedgehog/intein (Hint) domain"/>
    <property type="match status" value="2"/>
</dbReference>
<sequence length="1746" mass="182718">MCASECTGTGGLTQPANARGTGVNTATGGYADVFPDAQVASAQAPFALDRSYSSRNSSSGALGPGWTLPWETSLETGADGRVVLREESGARLTFTRGSGTSYTAPTGARSVLRGTDTGWQLDTPDRRTLRYDTQGRLASVTSRGQQQLALSYTGDKPTTLTDSAGREYQFDYTGAHLTRVTLPDGRSTRYGYTGGRLTSVRALDGATTTYGYDPDGRLDHITGPDGHALLGLVYDAQGRVTEQTDAVGAVTRFAYTTANGFDTTHTTTPSGGIWTDLYSRNVLFAQIDPFGNATSHTYDADLNRTSVQDPLGRITTYTYNTAKRLTQTVTAASSTSWTYDANGNVTRATDGAARAATYEYTAAGLLAATVDSLGNRTVFTYTAAGLLESVTTPEGNTSSFEYDAHGNQTAVVSPSGAREERTYDTAGRLLSVTDPRGHDSANPQNHTTAFTYDDADRVTSRTLPGGGTEHFTYDAYGNPTASTDAADRTTTYTYSSPGRLEEVSAPGDATTTYAYDAAGNLTEATGPDGATTSHTYDEADRHLTTVTPRGNAQGADPQDFTWTFGYDAAGQQSTVTDPLGNTTAYAYDADSRVIQTTDPLGTVRKSTYDRGGLLTTVVDGNNRTETLRYDTAGQLIRFTDRRAKNFTYAYDADGNLTTSTTPTGAATTYAYTTDGLLASVVDPRGNAQGADPQDFTWTYAYDQAGLLASVTDPLGHTQTSTHDGRGLVTAMTDALGNTTAYAYDALGRVETLTAPDGGTTGYTYDPAGTLASRTDANGHTTDYGYDDAGRLTSVTDPLDRVRTLDYDPEGNLTRETNARGHTTTYRADALGRTTRADYSDTTPTVTIVYDAAGRPVQVTDGTGTRSFTNLDGEGRPRTVMLPTGQGSMAYTYDNAGNIASIRTRDNQTTRYVYNDDGQMVSQDIAASHKTEYAYDPAGNLTTVTSPTGNGHTETRTYDPANLLSGITTGKAGTALSTWALTRDPNGQPLQVDAVRSGQAGRQIFAYDDNGRLTQECATTPDATACPAGPDTTTYTYDQVGNRLTAQSDTTTTYAYDAADQLTSVVSGTTTTPYAYDADGNLTSDGTAAFDYNAPGSLTDVTTPQGTYTYAYDADGNRTSASHDGQLQRTSTWDILHPLPQLISDYDGAGALTANYTYNPHGQIQTQRHATGGNQQYHLDWLGSVADTTNATGTPQHQYAYSGFGLTDHTWTSDGAPANPFTYTGQYAESTTDAAGLYLRDRDYRPDLGRFTSTDPEPRPTATPHTNAYAYAENLPTTLTDPSGRCPMCVSIGIGAVLGGVIEGGAYALTTDNATWGGLAQAAGRGAVIGAVGGALMPGVGNLAARSLSLTGGRALTLSVGVNAGVGAGFTWAVNAVQCRPTSPTDLLLGALGGGAGGLIGPGLSKLGTLLGPRAAAGAGSSTRAGGVVDTVNRSERGAVDRLAGCTGNSFVAGTPVLMADGTFKPIEQVEVGDEVAATDPGTGEQEAKPVLATITGTGEKDLVTITVDTITRTPAGEGDATDGEVNGASDGAPVGEDGSIVATGQHPFWVPELGEWVNAGDLAPGMWLQTSAGTWVQVSAVKAWTQSTTVHNLTVADIHTYHVLAGDTPVLAHNCGSGAADLGHLIDRADELHSLIPSGGQRYRTTGVLHADGVGGGIDLSAVGARSNLTLIQRGNSLDAGELAISMTNGAHTEVKLVTAAQHLGIRPGGIAVSRPFCSDCSKFLTGQGAVLVSPRSALWHPFDAK</sequence>
<dbReference type="InterPro" id="IPR006530">
    <property type="entry name" value="YD"/>
</dbReference>
<evidence type="ECO:0000256" key="1">
    <source>
        <dbReference type="ARBA" id="ARBA00022737"/>
    </source>
</evidence>
<dbReference type="SUPFAM" id="SSF69304">
    <property type="entry name" value="Tricorn protease N-terminal domain"/>
    <property type="match status" value="1"/>
</dbReference>
<dbReference type="InterPro" id="IPR022385">
    <property type="entry name" value="Rhs_assc_core"/>
</dbReference>
<dbReference type="Gene3D" id="2.170.16.10">
    <property type="entry name" value="Hedgehog/Intein (Hint) domain"/>
    <property type="match status" value="1"/>
</dbReference>
<evidence type="ECO:0000313" key="4">
    <source>
        <dbReference type="EMBL" id="GLU47104.1"/>
    </source>
</evidence>
<feature type="domain" description="Hint" evidence="3">
    <location>
        <begin position="1447"/>
        <end position="1572"/>
    </location>
</feature>
<dbReference type="Gene3D" id="3.90.930.1">
    <property type="match status" value="1"/>
</dbReference>
<evidence type="ECO:0000313" key="5">
    <source>
        <dbReference type="Proteomes" id="UP001165092"/>
    </source>
</evidence>
<dbReference type="InterPro" id="IPR045351">
    <property type="entry name" value="DUF6531"/>
</dbReference>
<proteinExistence type="predicted"/>
<evidence type="ECO:0000256" key="2">
    <source>
        <dbReference type="SAM" id="MobiDB-lite"/>
    </source>
</evidence>
<dbReference type="InterPro" id="IPR050708">
    <property type="entry name" value="T6SS_VgrG/RHS"/>
</dbReference>
<dbReference type="InterPro" id="IPR031325">
    <property type="entry name" value="RHS_repeat"/>
</dbReference>
<gene>
    <name evidence="4" type="ORF">Nans01_14550</name>
</gene>
<dbReference type="InterPro" id="IPR056823">
    <property type="entry name" value="TEN-like_YD-shell"/>
</dbReference>
<dbReference type="InterPro" id="IPR030934">
    <property type="entry name" value="Intein_C"/>
</dbReference>
<dbReference type="Pfam" id="PF20148">
    <property type="entry name" value="DUF6531"/>
    <property type="match status" value="1"/>
</dbReference>
<reference evidence="4" key="1">
    <citation type="submission" date="2023-02" db="EMBL/GenBank/DDBJ databases">
        <title>Nocardiopsis ansamitocini NBRC 112285.</title>
        <authorList>
            <person name="Ichikawa N."/>
            <person name="Sato H."/>
            <person name="Tonouchi N."/>
        </authorList>
    </citation>
    <scope>NUCLEOTIDE SEQUENCE</scope>
    <source>
        <strain evidence="4">NBRC 112285</strain>
    </source>
</reference>
<dbReference type="InterPro" id="IPR003587">
    <property type="entry name" value="Hint_dom_N"/>
</dbReference>
<dbReference type="NCBIfam" id="TIGR01643">
    <property type="entry name" value="YD_repeat_2x"/>
    <property type="match status" value="20"/>
</dbReference>
<accession>A0A9W6UHX8</accession>
<dbReference type="CDD" id="cd00081">
    <property type="entry name" value="Hint"/>
    <property type="match status" value="1"/>
</dbReference>
<dbReference type="Proteomes" id="UP001165092">
    <property type="component" value="Unassembled WGS sequence"/>
</dbReference>
<feature type="region of interest" description="Disordered" evidence="2">
    <location>
        <begin position="1"/>
        <end position="20"/>
    </location>
</feature>
<feature type="compositionally biased region" description="Polar residues" evidence="2">
    <location>
        <begin position="941"/>
        <end position="951"/>
    </location>
</feature>
<feature type="region of interest" description="Disordered" evidence="2">
    <location>
        <begin position="941"/>
        <end position="961"/>
    </location>
</feature>
<comment type="caution">
    <text evidence="4">The sequence shown here is derived from an EMBL/GenBank/DDBJ whole genome shotgun (WGS) entry which is preliminary data.</text>
</comment>
<evidence type="ECO:0000259" key="3">
    <source>
        <dbReference type="SMART" id="SM00306"/>
    </source>
</evidence>
<dbReference type="PANTHER" id="PTHR32305:SF15">
    <property type="entry name" value="PROTEIN RHSA-RELATED"/>
    <property type="match status" value="1"/>
</dbReference>
<name>A0A9W6UHX8_9ACTN</name>
<dbReference type="EMBL" id="BSQG01000002">
    <property type="protein sequence ID" value="GLU47104.1"/>
    <property type="molecule type" value="Genomic_DNA"/>
</dbReference>
<dbReference type="Pfam" id="PF07591">
    <property type="entry name" value="PT-HINT"/>
    <property type="match status" value="1"/>
</dbReference>
<protein>
    <recommendedName>
        <fullName evidence="3">Hint domain-containing protein</fullName>
    </recommendedName>
</protein>
<dbReference type="PANTHER" id="PTHR32305">
    <property type="match status" value="1"/>
</dbReference>
<dbReference type="NCBIfam" id="TIGR03696">
    <property type="entry name" value="Rhs_assc_core"/>
    <property type="match status" value="1"/>
</dbReference>
<keyword evidence="5" id="KW-1185">Reference proteome</keyword>